<evidence type="ECO:0000313" key="5">
    <source>
        <dbReference type="EMBL" id="MCP1676302.1"/>
    </source>
</evidence>
<dbReference type="CDD" id="cd01310">
    <property type="entry name" value="TatD_DNAse"/>
    <property type="match status" value="1"/>
</dbReference>
<name>A0AAE3G9K0_9GAMM</name>
<dbReference type="GO" id="GO:0005829">
    <property type="term" value="C:cytosol"/>
    <property type="evidence" value="ECO:0007669"/>
    <property type="project" value="TreeGrafter"/>
</dbReference>
<evidence type="ECO:0000313" key="6">
    <source>
        <dbReference type="Proteomes" id="UP001205843"/>
    </source>
</evidence>
<evidence type="ECO:0000256" key="3">
    <source>
        <dbReference type="ARBA" id="ARBA00022801"/>
    </source>
</evidence>
<dbReference type="SUPFAM" id="SSF51556">
    <property type="entry name" value="Metallo-dependent hydrolases"/>
    <property type="match status" value="1"/>
</dbReference>
<accession>A0AAE3G9K0</accession>
<dbReference type="GO" id="GO:0046872">
    <property type="term" value="F:metal ion binding"/>
    <property type="evidence" value="ECO:0007669"/>
    <property type="project" value="UniProtKB-KW"/>
</dbReference>
<dbReference type="GO" id="GO:0004536">
    <property type="term" value="F:DNA nuclease activity"/>
    <property type="evidence" value="ECO:0007669"/>
    <property type="project" value="InterPro"/>
</dbReference>
<dbReference type="FunFam" id="3.20.20.140:FF:000005">
    <property type="entry name" value="TatD family hydrolase"/>
    <property type="match status" value="1"/>
</dbReference>
<gene>
    <name evidence="5" type="ORF">J2T57_003461</name>
</gene>
<dbReference type="InterPro" id="IPR001130">
    <property type="entry name" value="TatD-like"/>
</dbReference>
<dbReference type="AlphaFoldDB" id="A0AAE3G9K0"/>
<evidence type="ECO:0000256" key="1">
    <source>
        <dbReference type="ARBA" id="ARBA00009275"/>
    </source>
</evidence>
<dbReference type="GO" id="GO:0016788">
    <property type="term" value="F:hydrolase activity, acting on ester bonds"/>
    <property type="evidence" value="ECO:0007669"/>
    <property type="project" value="InterPro"/>
</dbReference>
<evidence type="ECO:0000256" key="4">
    <source>
        <dbReference type="PIRSR" id="PIRSR005902-1"/>
    </source>
</evidence>
<dbReference type="PANTHER" id="PTHR46124:SF2">
    <property type="entry name" value="D-AMINOACYL-TRNA DEACYLASE"/>
    <property type="match status" value="1"/>
</dbReference>
<dbReference type="InterPro" id="IPR018228">
    <property type="entry name" value="DNase_TatD-rel_CS"/>
</dbReference>
<dbReference type="RefSeq" id="WP_253481869.1">
    <property type="nucleotide sequence ID" value="NZ_JALJXV010000008.1"/>
</dbReference>
<feature type="binding site" evidence="4">
    <location>
        <position position="206"/>
    </location>
    <ligand>
        <name>a divalent metal cation</name>
        <dbReference type="ChEBI" id="CHEBI:60240"/>
        <label>1</label>
    </ligand>
</feature>
<feature type="binding site" evidence="4">
    <location>
        <position position="11"/>
    </location>
    <ligand>
        <name>a divalent metal cation</name>
        <dbReference type="ChEBI" id="CHEBI:60240"/>
        <label>1</label>
    </ligand>
</feature>
<dbReference type="PANTHER" id="PTHR46124">
    <property type="entry name" value="D-AMINOACYL-TRNA DEACYLASE"/>
    <property type="match status" value="1"/>
</dbReference>
<dbReference type="PIRSF" id="PIRSF005902">
    <property type="entry name" value="DNase_TatD"/>
    <property type="match status" value="1"/>
</dbReference>
<comment type="caution">
    <text evidence="5">The sequence shown here is derived from an EMBL/GenBank/DDBJ whole genome shotgun (WGS) entry which is preliminary data.</text>
</comment>
<evidence type="ECO:0000256" key="2">
    <source>
        <dbReference type="ARBA" id="ARBA00022723"/>
    </source>
</evidence>
<dbReference type="PROSITE" id="PS01091">
    <property type="entry name" value="TATD_3"/>
    <property type="match status" value="1"/>
</dbReference>
<dbReference type="EC" id="3.1.21.-" evidence="5"/>
<feature type="binding site" evidence="4">
    <location>
        <position position="156"/>
    </location>
    <ligand>
        <name>a divalent metal cation</name>
        <dbReference type="ChEBI" id="CHEBI:60240"/>
        <label>2</label>
    </ligand>
</feature>
<keyword evidence="2 4" id="KW-0479">Metal-binding</keyword>
<keyword evidence="6" id="KW-1185">Reference proteome</keyword>
<protein>
    <submittedName>
        <fullName evidence="5">TatD DNase family protein</fullName>
        <ecNumber evidence="5">3.1.21.-</ecNumber>
    </submittedName>
</protein>
<dbReference type="Proteomes" id="UP001205843">
    <property type="component" value="Unassembled WGS sequence"/>
</dbReference>
<feature type="binding site" evidence="4">
    <location>
        <position position="131"/>
    </location>
    <ligand>
        <name>a divalent metal cation</name>
        <dbReference type="ChEBI" id="CHEBI:60240"/>
        <label>2</label>
    </ligand>
</feature>
<feature type="binding site" evidence="4">
    <location>
        <position position="9"/>
    </location>
    <ligand>
        <name>a divalent metal cation</name>
        <dbReference type="ChEBI" id="CHEBI:60240"/>
        <label>1</label>
    </ligand>
</feature>
<sequence>MQPSLVDSHCHLHMLKGGSELSGDYLSAALEQGVGHFLTVCVDVADVPELLALAESSDRITTSVGVHPCGESLALPTIEEFVALADHPKVIAIGETGLDYLCTDGPKEWQHERFRHQIQAARLIGKPLIIHSRGAPRDTARILREEGADSVGGIIHCFTEDQVAAKQFLDLDFHISLSGILTFRNADELRQVARYLPNDRLLVETDCPYLAPVPHRGKQNEPAFVRRVAECLAEVRREPFEETAEYTTENFYRLFPSAPRPIQPM</sequence>
<proteinExistence type="inferred from homology"/>
<dbReference type="EMBL" id="JALJXV010000008">
    <property type="protein sequence ID" value="MCP1676302.1"/>
    <property type="molecule type" value="Genomic_DNA"/>
</dbReference>
<dbReference type="Pfam" id="PF01026">
    <property type="entry name" value="TatD_DNase"/>
    <property type="match status" value="1"/>
</dbReference>
<dbReference type="NCBIfam" id="TIGR00010">
    <property type="entry name" value="YchF/TatD family DNA exonuclease"/>
    <property type="match status" value="1"/>
</dbReference>
<dbReference type="InterPro" id="IPR015991">
    <property type="entry name" value="TatD/YcfH-like"/>
</dbReference>
<dbReference type="InterPro" id="IPR032466">
    <property type="entry name" value="Metal_Hydrolase"/>
</dbReference>
<feature type="binding site" evidence="4">
    <location>
        <position position="95"/>
    </location>
    <ligand>
        <name>a divalent metal cation</name>
        <dbReference type="ChEBI" id="CHEBI:60240"/>
        <label>1</label>
    </ligand>
</feature>
<organism evidence="5 6">
    <name type="scientific">Natronocella acetinitrilica</name>
    <dbReference type="NCBI Taxonomy" id="414046"/>
    <lineage>
        <taxon>Bacteria</taxon>
        <taxon>Pseudomonadati</taxon>
        <taxon>Pseudomonadota</taxon>
        <taxon>Gammaproteobacteria</taxon>
        <taxon>Chromatiales</taxon>
        <taxon>Ectothiorhodospiraceae</taxon>
        <taxon>Natronocella</taxon>
    </lineage>
</organism>
<reference evidence="5" key="1">
    <citation type="submission" date="2022-03" db="EMBL/GenBank/DDBJ databases">
        <title>Genomic Encyclopedia of Type Strains, Phase III (KMG-III): the genomes of soil and plant-associated and newly described type strains.</title>
        <authorList>
            <person name="Whitman W."/>
        </authorList>
    </citation>
    <scope>NUCLEOTIDE SEQUENCE</scope>
    <source>
        <strain evidence="5">ANL 6-2</strain>
    </source>
</reference>
<comment type="similarity">
    <text evidence="1">Belongs to the metallo-dependent hydrolases superfamily. TatD-type hydrolase family.</text>
</comment>
<dbReference type="Gene3D" id="3.20.20.140">
    <property type="entry name" value="Metal-dependent hydrolases"/>
    <property type="match status" value="1"/>
</dbReference>
<keyword evidence="3 5" id="KW-0378">Hydrolase</keyword>